<evidence type="ECO:0000313" key="4">
    <source>
        <dbReference type="Proteomes" id="UP001501842"/>
    </source>
</evidence>
<dbReference type="Proteomes" id="UP001501842">
    <property type="component" value="Unassembled WGS sequence"/>
</dbReference>
<dbReference type="InterPro" id="IPR014748">
    <property type="entry name" value="Enoyl-CoA_hydra_C"/>
</dbReference>
<dbReference type="EMBL" id="BAAATZ010000033">
    <property type="protein sequence ID" value="GAA2736586.1"/>
    <property type="molecule type" value="Genomic_DNA"/>
</dbReference>
<accession>A0ABP6H8S6</accession>
<dbReference type="PANTHER" id="PTHR43802">
    <property type="entry name" value="ENOYL-COA HYDRATASE"/>
    <property type="match status" value="1"/>
</dbReference>
<dbReference type="SUPFAM" id="SSF52096">
    <property type="entry name" value="ClpP/crotonase"/>
    <property type="match status" value="1"/>
</dbReference>
<dbReference type="PANTHER" id="PTHR43802:SF1">
    <property type="entry name" value="IP11341P-RELATED"/>
    <property type="match status" value="1"/>
</dbReference>
<sequence length="254" mass="26383">MSDAVLVEHADGVAVITINRPEARNAVNRAVSFGVAEALEEFDARDDLTAAVLTGAGGTFCSGMDLKAFVAGENVVHPDRGFAGITLRPPRKPVIAAVEGYALAGGCEIVLACDLVVAAENAKFGIPEVKRGLVAGAGGLLRLPRRVPYSVAMRLALTGEFLTAADAERHGLVTEVTAPGAALAKARELAALIAANAPMAVAATKEIIVGAGSWPSDEAFARQNEVIAPIIISEDAREGAVAFAEKRPPIWRNR</sequence>
<dbReference type="PROSITE" id="PS00166">
    <property type="entry name" value="ENOYL_COA_HYDRATASE"/>
    <property type="match status" value="1"/>
</dbReference>
<dbReference type="InterPro" id="IPR018376">
    <property type="entry name" value="Enoyl-CoA_hyd/isom_CS"/>
</dbReference>
<dbReference type="InterPro" id="IPR029045">
    <property type="entry name" value="ClpP/crotonase-like_dom_sf"/>
</dbReference>
<dbReference type="Gene3D" id="1.10.12.10">
    <property type="entry name" value="Lyase 2-enoyl-coa Hydratase, Chain A, domain 2"/>
    <property type="match status" value="1"/>
</dbReference>
<organism evidence="3 4">
    <name type="scientific">Actinocorallia aurantiaca</name>
    <dbReference type="NCBI Taxonomy" id="46204"/>
    <lineage>
        <taxon>Bacteria</taxon>
        <taxon>Bacillati</taxon>
        <taxon>Actinomycetota</taxon>
        <taxon>Actinomycetes</taxon>
        <taxon>Streptosporangiales</taxon>
        <taxon>Thermomonosporaceae</taxon>
        <taxon>Actinocorallia</taxon>
    </lineage>
</organism>
<dbReference type="NCBIfam" id="NF006100">
    <property type="entry name" value="PRK08252.1"/>
    <property type="match status" value="1"/>
</dbReference>
<proteinExistence type="inferred from homology"/>
<evidence type="ECO:0000256" key="1">
    <source>
        <dbReference type="ARBA" id="ARBA00005254"/>
    </source>
</evidence>
<dbReference type="Gene3D" id="3.90.226.10">
    <property type="entry name" value="2-enoyl-CoA Hydratase, Chain A, domain 1"/>
    <property type="match status" value="1"/>
</dbReference>
<dbReference type="CDD" id="cd06558">
    <property type="entry name" value="crotonase-like"/>
    <property type="match status" value="1"/>
</dbReference>
<dbReference type="InterPro" id="IPR001753">
    <property type="entry name" value="Enoyl-CoA_hydra/iso"/>
</dbReference>
<dbReference type="RefSeq" id="WP_344456277.1">
    <property type="nucleotide sequence ID" value="NZ_BAAATZ010000033.1"/>
</dbReference>
<reference evidence="4" key="1">
    <citation type="journal article" date="2019" name="Int. J. Syst. Evol. Microbiol.">
        <title>The Global Catalogue of Microorganisms (GCM) 10K type strain sequencing project: providing services to taxonomists for standard genome sequencing and annotation.</title>
        <authorList>
            <consortium name="The Broad Institute Genomics Platform"/>
            <consortium name="The Broad Institute Genome Sequencing Center for Infectious Disease"/>
            <person name="Wu L."/>
            <person name="Ma J."/>
        </authorList>
    </citation>
    <scope>NUCLEOTIDE SEQUENCE [LARGE SCALE GENOMIC DNA]</scope>
    <source>
        <strain evidence="4">JCM 8201</strain>
    </source>
</reference>
<evidence type="ECO:0000313" key="3">
    <source>
        <dbReference type="EMBL" id="GAA2736586.1"/>
    </source>
</evidence>
<comment type="caution">
    <text evidence="3">The sequence shown here is derived from an EMBL/GenBank/DDBJ whole genome shotgun (WGS) entry which is preliminary data.</text>
</comment>
<gene>
    <name evidence="3" type="ORF">GCM10010439_64040</name>
</gene>
<evidence type="ECO:0000256" key="2">
    <source>
        <dbReference type="RuleBase" id="RU003707"/>
    </source>
</evidence>
<protein>
    <submittedName>
        <fullName evidence="3">Crotonase/enoyl-CoA hydratase family protein</fullName>
    </submittedName>
</protein>
<keyword evidence="4" id="KW-1185">Reference proteome</keyword>
<name>A0ABP6H8S6_9ACTN</name>
<comment type="similarity">
    <text evidence="1 2">Belongs to the enoyl-CoA hydratase/isomerase family.</text>
</comment>
<dbReference type="Pfam" id="PF00378">
    <property type="entry name" value="ECH_1"/>
    <property type="match status" value="1"/>
</dbReference>